<reference evidence="3" key="1">
    <citation type="submission" date="2023-10" db="EMBL/GenBank/DDBJ databases">
        <title>Chromosome-level genome of the transformable northern wattle, Acacia crassicarpa.</title>
        <authorList>
            <person name="Massaro I."/>
            <person name="Sinha N.R."/>
            <person name="Poethig S."/>
            <person name="Leichty A.R."/>
        </authorList>
    </citation>
    <scope>NUCLEOTIDE SEQUENCE</scope>
    <source>
        <strain evidence="3">Acra3RX</strain>
        <tissue evidence="3">Leaf</tissue>
    </source>
</reference>
<feature type="domain" description="Agenet" evidence="2">
    <location>
        <begin position="68"/>
        <end position="124"/>
    </location>
</feature>
<organism evidence="3 4">
    <name type="scientific">Acacia crassicarpa</name>
    <name type="common">northern wattle</name>
    <dbReference type="NCBI Taxonomy" id="499986"/>
    <lineage>
        <taxon>Eukaryota</taxon>
        <taxon>Viridiplantae</taxon>
        <taxon>Streptophyta</taxon>
        <taxon>Embryophyta</taxon>
        <taxon>Tracheophyta</taxon>
        <taxon>Spermatophyta</taxon>
        <taxon>Magnoliopsida</taxon>
        <taxon>eudicotyledons</taxon>
        <taxon>Gunneridae</taxon>
        <taxon>Pentapetalae</taxon>
        <taxon>rosids</taxon>
        <taxon>fabids</taxon>
        <taxon>Fabales</taxon>
        <taxon>Fabaceae</taxon>
        <taxon>Caesalpinioideae</taxon>
        <taxon>mimosoid clade</taxon>
        <taxon>Acacieae</taxon>
        <taxon>Acacia</taxon>
    </lineage>
</organism>
<dbReference type="SMART" id="SM00743">
    <property type="entry name" value="Agenet"/>
    <property type="match status" value="2"/>
</dbReference>
<comment type="caution">
    <text evidence="3">The sequence shown here is derived from an EMBL/GenBank/DDBJ whole genome shotgun (WGS) entry which is preliminary data.</text>
</comment>
<keyword evidence="4" id="KW-1185">Reference proteome</keyword>
<protein>
    <recommendedName>
        <fullName evidence="2">Agenet domain-containing protein</fullName>
    </recommendedName>
</protein>
<feature type="region of interest" description="Disordered" evidence="1">
    <location>
        <begin position="173"/>
        <end position="221"/>
    </location>
</feature>
<evidence type="ECO:0000259" key="2">
    <source>
        <dbReference type="SMART" id="SM00743"/>
    </source>
</evidence>
<dbReference type="PANTHER" id="PTHR31917">
    <property type="entry name" value="AGENET DOMAIN-CONTAINING PROTEIN-RELATED"/>
    <property type="match status" value="1"/>
</dbReference>
<feature type="domain" description="Agenet" evidence="2">
    <location>
        <begin position="1"/>
        <end position="65"/>
    </location>
</feature>
<proteinExistence type="predicted"/>
<feature type="region of interest" description="Disordered" evidence="1">
    <location>
        <begin position="249"/>
        <end position="292"/>
    </location>
</feature>
<name>A0AAE1JQE9_9FABA</name>
<gene>
    <name evidence="3" type="ORF">QN277_006956</name>
</gene>
<feature type="compositionally biased region" description="Low complexity" evidence="1">
    <location>
        <begin position="267"/>
        <end position="292"/>
    </location>
</feature>
<evidence type="ECO:0000313" key="4">
    <source>
        <dbReference type="Proteomes" id="UP001293593"/>
    </source>
</evidence>
<evidence type="ECO:0000256" key="1">
    <source>
        <dbReference type="SAM" id="MobiDB-lite"/>
    </source>
</evidence>
<dbReference type="InterPro" id="IPR008395">
    <property type="entry name" value="Agenet-like_dom"/>
</dbReference>
<feature type="compositionally biased region" description="Basic and acidic residues" evidence="1">
    <location>
        <begin position="191"/>
        <end position="202"/>
    </location>
</feature>
<evidence type="ECO:0000313" key="3">
    <source>
        <dbReference type="EMBL" id="KAK4257359.1"/>
    </source>
</evidence>
<dbReference type="PANTHER" id="PTHR31917:SF5">
    <property type="entry name" value="OS02G0204500 PROTEIN"/>
    <property type="match status" value="1"/>
</dbReference>
<sequence length="322" mass="34850">MRLKKGTKVEVSRKAEMPFGCWRCAEIICGNGRYYSIRYDDGSHGEAVAARVPREAIRPCPPVLELTQDWKPGDVVEVCQNFSWSTAAVLKVLGENNVLVRLLGSSSDLMVNKTDIWVRQSWQNEEWIVLGNGSSMFSAQAHKTTTTTQHSSNHDYLNNKKEVMGFQNSHLDSSKTLKRKSHPHVGLSAERPQRWRATDNEHTGGSLNKRKSENSVSSSAGSCSVTGFGVHIGDLKVTTSDAESARHCRYDNEHTSGSLNNRKSDDSVSSSVGSCSDDSVSSSVGSCSDDSVSSSVGSCSIVTGFGVHIGDLQVATSDAKSA</sequence>
<dbReference type="AlphaFoldDB" id="A0AAE1JQE9"/>
<dbReference type="Pfam" id="PF05641">
    <property type="entry name" value="Agenet"/>
    <property type="match status" value="1"/>
</dbReference>
<dbReference type="InterPro" id="IPR014002">
    <property type="entry name" value="Agenet_dom_plant"/>
</dbReference>
<dbReference type="EMBL" id="JAWXYG010000012">
    <property type="protein sequence ID" value="KAK4257359.1"/>
    <property type="molecule type" value="Genomic_DNA"/>
</dbReference>
<accession>A0AAE1JQE9</accession>
<dbReference type="Proteomes" id="UP001293593">
    <property type="component" value="Unassembled WGS sequence"/>
</dbReference>